<dbReference type="PANTHER" id="PTHR23076:SF97">
    <property type="entry name" value="ATP-DEPENDENT ZINC METALLOPROTEASE YME1L1"/>
    <property type="match status" value="1"/>
</dbReference>
<dbReference type="InterPro" id="IPR003593">
    <property type="entry name" value="AAA+_ATPase"/>
</dbReference>
<evidence type="ECO:0000256" key="5">
    <source>
        <dbReference type="ARBA" id="ARBA00022692"/>
    </source>
</evidence>
<dbReference type="STRING" id="545695.TREAZ_3506"/>
<sequence length="629" mass="69967">MFDDQKDKIPPRLSPGKPNRFALVFFLAMVVLFIAYFFRNNDGPARQEIPYSEFTRSLELGELTAVTIHENNTIEGIRQVSGTRQNFKTLIPYQDPALLPMLREKGISVSGAVSQISPLRIFLEILPWIIGFGFIWFMFRNMQGSGNKAFQFGKSRAKRYHDEGRKITFADVAGQKDAKYELQEVVAFLKEPQKFTKMGARIPKGVLLVGMPGTGKTLMARAVAGEAGVAYFHMSGSDFVEMFVGVGASRVRDLFDQGRKSAPCIIFIDELDAVGRTRGAGYGGGHDEREQTLNQLLVEMDGFDSKDGVIILAATNRPDVLDPALLRPGRFDRQVVVAMPDIKEREDILKIHSAKIPLSAGVDLVRIARATPGMSGADIANLVNEAALFAARQDKKEVEMPDFEEARDKILMGVARTTLVISDKERRMTAVHEAGHALLHYFLKDADPLHKVTIVPHGRALGMAMSLPVEDSYSRTKGWIQDRIVICYGGWVSEKIFYDETTTGTKQDLEQATDMARRMVCEWGMADEMGPVTYGQEDEPIFLGKEIARHKDYSEDTAHRIDKAVKEILDAGRIKADDILRSNRDKLEKLSEALLVQETLIDDQIRSLLGFPPRETPASLATPSPASGA</sequence>
<dbReference type="HAMAP" id="MF_01458">
    <property type="entry name" value="FtsH"/>
    <property type="match status" value="1"/>
</dbReference>
<dbReference type="KEGG" id="taz:TREAZ_3506"/>
<comment type="subunit">
    <text evidence="15">Homohexamer.</text>
</comment>
<dbReference type="Pfam" id="PF01434">
    <property type="entry name" value="Peptidase_M41"/>
    <property type="match status" value="1"/>
</dbReference>
<dbReference type="FunFam" id="1.10.8.60:FF:000001">
    <property type="entry name" value="ATP-dependent zinc metalloprotease FtsH"/>
    <property type="match status" value="1"/>
</dbReference>
<evidence type="ECO:0000256" key="7">
    <source>
        <dbReference type="ARBA" id="ARBA00022741"/>
    </source>
</evidence>
<comment type="cofactor">
    <cofactor evidence="15">
        <name>Zn(2+)</name>
        <dbReference type="ChEBI" id="CHEBI:29105"/>
    </cofactor>
    <text evidence="15">Binds 1 zinc ion per subunit.</text>
</comment>
<dbReference type="SUPFAM" id="SSF52540">
    <property type="entry name" value="P-loop containing nucleoside triphosphate hydrolases"/>
    <property type="match status" value="1"/>
</dbReference>
<protein>
    <recommendedName>
        <fullName evidence="15">ATP-dependent zinc metalloprotease FtsH</fullName>
        <ecNumber evidence="15">3.4.24.-</ecNumber>
    </recommendedName>
</protein>
<evidence type="ECO:0000256" key="4">
    <source>
        <dbReference type="ARBA" id="ARBA00022670"/>
    </source>
</evidence>
<dbReference type="PROSITE" id="PS00674">
    <property type="entry name" value="AAA"/>
    <property type="match status" value="1"/>
</dbReference>
<feature type="binding site" evidence="15">
    <location>
        <position position="508"/>
    </location>
    <ligand>
        <name>Zn(2+)</name>
        <dbReference type="ChEBI" id="CHEBI:29105"/>
        <note>catalytic</note>
    </ligand>
</feature>
<dbReference type="FunFam" id="1.20.58.760:FF:000001">
    <property type="entry name" value="ATP-dependent zinc metalloprotease FtsH"/>
    <property type="match status" value="1"/>
</dbReference>
<dbReference type="InterPro" id="IPR037219">
    <property type="entry name" value="Peptidase_M41-like"/>
</dbReference>
<reference evidence="19" key="1">
    <citation type="submission" date="2009-12" db="EMBL/GenBank/DDBJ databases">
        <title>Complete sequence of Treponema azotonutricium strain ZAS-9.</title>
        <authorList>
            <person name="Tetu S.G."/>
            <person name="Matson E."/>
            <person name="Ren Q."/>
            <person name="Seshadri R."/>
            <person name="Elbourne L."/>
            <person name="Hassan K.A."/>
            <person name="Durkin A."/>
            <person name="Radune D."/>
            <person name="Mohamoud Y."/>
            <person name="Shay R."/>
            <person name="Jin S."/>
            <person name="Zhang X."/>
            <person name="Lucey K."/>
            <person name="Ballor N.R."/>
            <person name="Ottesen E."/>
            <person name="Rosenthal R."/>
            <person name="Allen A."/>
            <person name="Leadbetter J.R."/>
            <person name="Paulsen I.T."/>
        </authorList>
    </citation>
    <scope>NUCLEOTIDE SEQUENCE [LARGE SCALE GENOMIC DNA]</scope>
    <source>
        <strain evidence="19">ATCC BAA-888 / DSM 13862 / ZAS-9</strain>
    </source>
</reference>
<dbReference type="InterPro" id="IPR003960">
    <property type="entry name" value="ATPase_AAA_CS"/>
</dbReference>
<reference evidence="18 19" key="2">
    <citation type="journal article" date="2011" name="ISME J.">
        <title>RNA-seq reveals cooperative metabolic interactions between two termite-gut spirochete species in co-culture.</title>
        <authorList>
            <person name="Rosenthal A.Z."/>
            <person name="Matson E.G."/>
            <person name="Eldar A."/>
            <person name="Leadbetter J.R."/>
        </authorList>
    </citation>
    <scope>NUCLEOTIDE SEQUENCE [LARGE SCALE GENOMIC DNA]</scope>
    <source>
        <strain evidence="19">ATCC BAA-888 / DSM 13862 / ZAS-9</strain>
    </source>
</reference>
<dbReference type="Proteomes" id="UP000009222">
    <property type="component" value="Chromosome"/>
</dbReference>
<keyword evidence="13 15" id="KW-0472">Membrane</keyword>
<evidence type="ECO:0000256" key="14">
    <source>
        <dbReference type="ARBA" id="ARBA00061570"/>
    </source>
</evidence>
<evidence type="ECO:0000256" key="15">
    <source>
        <dbReference type="HAMAP-Rule" id="MF_01458"/>
    </source>
</evidence>
<evidence type="ECO:0000256" key="16">
    <source>
        <dbReference type="RuleBase" id="RU003651"/>
    </source>
</evidence>
<dbReference type="InParanoid" id="F5Y7C7"/>
<dbReference type="InterPro" id="IPR005936">
    <property type="entry name" value="FtsH"/>
</dbReference>
<dbReference type="NCBIfam" id="TIGR01241">
    <property type="entry name" value="FtsH_fam"/>
    <property type="match status" value="1"/>
</dbReference>
<evidence type="ECO:0000256" key="13">
    <source>
        <dbReference type="ARBA" id="ARBA00023136"/>
    </source>
</evidence>
<dbReference type="Gene3D" id="3.40.50.300">
    <property type="entry name" value="P-loop containing nucleotide triphosphate hydrolases"/>
    <property type="match status" value="1"/>
</dbReference>
<feature type="active site" evidence="15">
    <location>
        <position position="433"/>
    </location>
</feature>
<dbReference type="FunCoup" id="F5Y7C7">
    <property type="interactions" value="409"/>
</dbReference>
<dbReference type="InterPro" id="IPR000642">
    <property type="entry name" value="Peptidase_M41"/>
</dbReference>
<dbReference type="GO" id="GO:0030163">
    <property type="term" value="P:protein catabolic process"/>
    <property type="evidence" value="ECO:0007669"/>
    <property type="project" value="UniProtKB-UniRule"/>
</dbReference>
<name>F5Y7C7_LEAAZ</name>
<dbReference type="EMBL" id="CP001841">
    <property type="protein sequence ID" value="AEF80954.1"/>
    <property type="molecule type" value="Genomic_DNA"/>
</dbReference>
<organism evidence="18 19">
    <name type="scientific">Leadbettera azotonutricia (strain ATCC BAA-888 / DSM 13862 / ZAS-9)</name>
    <name type="common">Treponema azotonutricium</name>
    <dbReference type="NCBI Taxonomy" id="545695"/>
    <lineage>
        <taxon>Bacteria</taxon>
        <taxon>Pseudomonadati</taxon>
        <taxon>Spirochaetota</taxon>
        <taxon>Spirochaetia</taxon>
        <taxon>Spirochaetales</taxon>
        <taxon>Breznakiellaceae</taxon>
        <taxon>Leadbettera</taxon>
    </lineage>
</organism>
<evidence type="ECO:0000259" key="17">
    <source>
        <dbReference type="SMART" id="SM00382"/>
    </source>
</evidence>
<dbReference type="SUPFAM" id="SSF140990">
    <property type="entry name" value="FtsH protease domain-like"/>
    <property type="match status" value="1"/>
</dbReference>
<dbReference type="PANTHER" id="PTHR23076">
    <property type="entry name" value="METALLOPROTEASE M41 FTSH"/>
    <property type="match status" value="1"/>
</dbReference>
<dbReference type="Pfam" id="PF00004">
    <property type="entry name" value="AAA"/>
    <property type="match status" value="1"/>
</dbReference>
<dbReference type="InterPro" id="IPR003959">
    <property type="entry name" value="ATPase_AAA_core"/>
</dbReference>
<dbReference type="GO" id="GO:0004176">
    <property type="term" value="F:ATP-dependent peptidase activity"/>
    <property type="evidence" value="ECO:0007669"/>
    <property type="project" value="InterPro"/>
</dbReference>
<evidence type="ECO:0000256" key="12">
    <source>
        <dbReference type="ARBA" id="ARBA00023049"/>
    </source>
</evidence>
<evidence type="ECO:0000256" key="6">
    <source>
        <dbReference type="ARBA" id="ARBA00022723"/>
    </source>
</evidence>
<dbReference type="OrthoDB" id="9809379at2"/>
<dbReference type="GO" id="GO:0008270">
    <property type="term" value="F:zinc ion binding"/>
    <property type="evidence" value="ECO:0007669"/>
    <property type="project" value="UniProtKB-UniRule"/>
</dbReference>
<keyword evidence="4 15" id="KW-0645">Protease</keyword>
<dbReference type="Gene3D" id="1.20.58.760">
    <property type="entry name" value="Peptidase M41"/>
    <property type="match status" value="1"/>
</dbReference>
<gene>
    <name evidence="15" type="primary">ftsH</name>
    <name evidence="18" type="ordered locus">TREAZ_3506</name>
</gene>
<evidence type="ECO:0000256" key="1">
    <source>
        <dbReference type="ARBA" id="ARBA00004370"/>
    </source>
</evidence>
<keyword evidence="7 15" id="KW-0547">Nucleotide-binding</keyword>
<dbReference type="Pfam" id="PF06480">
    <property type="entry name" value="FtsH_ext"/>
    <property type="match status" value="1"/>
</dbReference>
<comment type="similarity">
    <text evidence="14 15">In the central section; belongs to the AAA ATPase family.</text>
</comment>
<keyword evidence="5 15" id="KW-0812">Transmembrane</keyword>
<dbReference type="Gene3D" id="1.10.8.60">
    <property type="match status" value="1"/>
</dbReference>
<comment type="function">
    <text evidence="15">Acts as a processive, ATP-dependent zinc metallopeptidase for both cytoplasmic and membrane proteins. Plays a role in the quality control of integral membrane proteins.</text>
</comment>
<dbReference type="GO" id="GO:0005886">
    <property type="term" value="C:plasma membrane"/>
    <property type="evidence" value="ECO:0007669"/>
    <property type="project" value="UniProtKB-SubCell"/>
</dbReference>
<dbReference type="HOGENOM" id="CLU_000688_16_2_12"/>
<comment type="similarity">
    <text evidence="2 15">In the C-terminal section; belongs to the peptidase M41 family.</text>
</comment>
<dbReference type="EC" id="3.4.24.-" evidence="15"/>
<keyword evidence="12 15" id="KW-0482">Metalloprotease</keyword>
<dbReference type="GO" id="GO:0006508">
    <property type="term" value="P:proteolysis"/>
    <property type="evidence" value="ECO:0007669"/>
    <property type="project" value="UniProtKB-KW"/>
</dbReference>
<dbReference type="FunFam" id="3.40.50.300:FF:000001">
    <property type="entry name" value="ATP-dependent zinc metalloprotease FtsH"/>
    <property type="match status" value="1"/>
</dbReference>
<dbReference type="Gene3D" id="3.30.720.210">
    <property type="match status" value="1"/>
</dbReference>
<keyword evidence="18" id="KW-0132">Cell division</keyword>
<dbReference type="Pfam" id="PF17862">
    <property type="entry name" value="AAA_lid_3"/>
    <property type="match status" value="1"/>
</dbReference>
<keyword evidence="11 15" id="KW-1133">Transmembrane helix</keyword>
<evidence type="ECO:0000256" key="2">
    <source>
        <dbReference type="ARBA" id="ARBA00010044"/>
    </source>
</evidence>
<accession>F5Y7C7</accession>
<dbReference type="CDD" id="cd19501">
    <property type="entry name" value="RecA-like_FtsH"/>
    <property type="match status" value="1"/>
</dbReference>
<dbReference type="GO" id="GO:0005524">
    <property type="term" value="F:ATP binding"/>
    <property type="evidence" value="ECO:0007669"/>
    <property type="project" value="UniProtKB-UniRule"/>
</dbReference>
<proteinExistence type="inferred from homology"/>
<evidence type="ECO:0000313" key="18">
    <source>
        <dbReference type="EMBL" id="AEF80954.1"/>
    </source>
</evidence>
<keyword evidence="6 15" id="KW-0479">Metal-binding</keyword>
<evidence type="ECO:0000256" key="3">
    <source>
        <dbReference type="ARBA" id="ARBA00022475"/>
    </source>
</evidence>
<keyword evidence="19" id="KW-1185">Reference proteome</keyword>
<evidence type="ECO:0000256" key="11">
    <source>
        <dbReference type="ARBA" id="ARBA00022989"/>
    </source>
</evidence>
<feature type="binding site" evidence="15">
    <location>
        <position position="436"/>
    </location>
    <ligand>
        <name>Zn(2+)</name>
        <dbReference type="ChEBI" id="CHEBI:29105"/>
        <note>catalytic</note>
    </ligand>
</feature>
<keyword evidence="18" id="KW-0131">Cell cycle</keyword>
<dbReference type="InterPro" id="IPR027417">
    <property type="entry name" value="P-loop_NTPase"/>
</dbReference>
<feature type="transmembrane region" description="Helical" evidence="15">
    <location>
        <begin position="121"/>
        <end position="139"/>
    </location>
</feature>
<feature type="binding site" evidence="15">
    <location>
        <position position="432"/>
    </location>
    <ligand>
        <name>Zn(2+)</name>
        <dbReference type="ChEBI" id="CHEBI:29105"/>
        <note>catalytic</note>
    </ligand>
</feature>
<dbReference type="GO" id="GO:0004222">
    <property type="term" value="F:metalloendopeptidase activity"/>
    <property type="evidence" value="ECO:0007669"/>
    <property type="project" value="InterPro"/>
</dbReference>
<dbReference type="GO" id="GO:0051301">
    <property type="term" value="P:cell division"/>
    <property type="evidence" value="ECO:0007669"/>
    <property type="project" value="UniProtKB-KW"/>
</dbReference>
<feature type="transmembrane region" description="Helical" evidence="15">
    <location>
        <begin position="20"/>
        <end position="38"/>
    </location>
</feature>
<feature type="binding site" evidence="15">
    <location>
        <begin position="210"/>
        <end position="217"/>
    </location>
    <ligand>
        <name>ATP</name>
        <dbReference type="ChEBI" id="CHEBI:30616"/>
    </ligand>
</feature>
<evidence type="ECO:0000256" key="10">
    <source>
        <dbReference type="ARBA" id="ARBA00022840"/>
    </source>
</evidence>
<evidence type="ECO:0000256" key="9">
    <source>
        <dbReference type="ARBA" id="ARBA00022833"/>
    </source>
</evidence>
<keyword evidence="9 15" id="KW-0862">Zinc</keyword>
<dbReference type="InterPro" id="IPR011546">
    <property type="entry name" value="Pept_M41_FtsH_extracell"/>
</dbReference>
<comment type="subcellular location">
    <subcellularLocation>
        <location evidence="15">Cell inner membrane</location>
        <topology evidence="15">Multi-pass membrane protein</topology>
        <orientation evidence="15">Cytoplasmic side</orientation>
    </subcellularLocation>
    <subcellularLocation>
        <location evidence="1">Membrane</location>
    </subcellularLocation>
</comment>
<feature type="domain" description="AAA+ ATPase" evidence="17">
    <location>
        <begin position="202"/>
        <end position="341"/>
    </location>
</feature>
<keyword evidence="15" id="KW-0997">Cell inner membrane</keyword>
<keyword evidence="10 15" id="KW-0067">ATP-binding</keyword>
<comment type="similarity">
    <text evidence="16">Belongs to the AAA ATPase family.</text>
</comment>
<dbReference type="GO" id="GO:0016887">
    <property type="term" value="F:ATP hydrolysis activity"/>
    <property type="evidence" value="ECO:0007669"/>
    <property type="project" value="UniProtKB-UniRule"/>
</dbReference>
<dbReference type="eggNOG" id="COG0465">
    <property type="taxonomic scope" value="Bacteria"/>
</dbReference>
<dbReference type="AlphaFoldDB" id="F5Y7C7"/>
<dbReference type="SMART" id="SM00382">
    <property type="entry name" value="AAA"/>
    <property type="match status" value="1"/>
</dbReference>
<evidence type="ECO:0000313" key="19">
    <source>
        <dbReference type="Proteomes" id="UP000009222"/>
    </source>
</evidence>
<keyword evidence="8 15" id="KW-0378">Hydrolase</keyword>
<dbReference type="InterPro" id="IPR041569">
    <property type="entry name" value="AAA_lid_3"/>
</dbReference>
<evidence type="ECO:0000256" key="8">
    <source>
        <dbReference type="ARBA" id="ARBA00022801"/>
    </source>
</evidence>
<keyword evidence="3 15" id="KW-1003">Cell membrane</keyword>
<dbReference type="RefSeq" id="WP_015712070.1">
    <property type="nucleotide sequence ID" value="NC_015577.1"/>
</dbReference>